<dbReference type="InterPro" id="IPR036380">
    <property type="entry name" value="Isochorismatase-like_sf"/>
</dbReference>
<dbReference type="CDD" id="cd00431">
    <property type="entry name" value="cysteine_hydrolases"/>
    <property type="match status" value="1"/>
</dbReference>
<keyword evidence="1 3" id="KW-0378">Hydrolase</keyword>
<dbReference type="EMBL" id="AP026709">
    <property type="protein sequence ID" value="BDQ38241.1"/>
    <property type="molecule type" value="Genomic_DNA"/>
</dbReference>
<dbReference type="InterPro" id="IPR000868">
    <property type="entry name" value="Isochorismatase-like_dom"/>
</dbReference>
<evidence type="ECO:0000256" key="1">
    <source>
        <dbReference type="ARBA" id="ARBA00022801"/>
    </source>
</evidence>
<dbReference type="SUPFAM" id="SSF52499">
    <property type="entry name" value="Isochorismatase-like hydrolases"/>
    <property type="match status" value="1"/>
</dbReference>
<dbReference type="InterPro" id="IPR050272">
    <property type="entry name" value="Isochorismatase-like_hydrls"/>
</dbReference>
<dbReference type="Gene3D" id="3.40.50.850">
    <property type="entry name" value="Isochorismatase-like"/>
    <property type="match status" value="1"/>
</dbReference>
<evidence type="ECO:0000313" key="3">
    <source>
        <dbReference type="EMBL" id="BDQ38241.1"/>
    </source>
</evidence>
<evidence type="ECO:0000313" key="4">
    <source>
        <dbReference type="Proteomes" id="UP001317742"/>
    </source>
</evidence>
<evidence type="ECO:0000259" key="2">
    <source>
        <dbReference type="Pfam" id="PF00857"/>
    </source>
</evidence>
<name>A0ABN6S8T4_9BACT</name>
<dbReference type="Pfam" id="PF00857">
    <property type="entry name" value="Isochorismatase"/>
    <property type="match status" value="1"/>
</dbReference>
<dbReference type="PANTHER" id="PTHR43540:SF6">
    <property type="entry name" value="ISOCHORISMATASE-LIKE DOMAIN-CONTAINING PROTEIN"/>
    <property type="match status" value="1"/>
</dbReference>
<proteinExistence type="predicted"/>
<dbReference type="PANTHER" id="PTHR43540">
    <property type="entry name" value="PEROXYUREIDOACRYLATE/UREIDOACRYLATE AMIDOHYDROLASE-RELATED"/>
    <property type="match status" value="1"/>
</dbReference>
<dbReference type="RefSeq" id="WP_281760744.1">
    <property type="nucleotide sequence ID" value="NZ_AP026709.1"/>
</dbReference>
<dbReference type="GO" id="GO:0016787">
    <property type="term" value="F:hydrolase activity"/>
    <property type="evidence" value="ECO:0007669"/>
    <property type="project" value="UniProtKB-KW"/>
</dbReference>
<protein>
    <submittedName>
        <fullName evidence="3">Hypothetical isochorismatase hydrolase</fullName>
    </submittedName>
</protein>
<keyword evidence="4" id="KW-1185">Reference proteome</keyword>
<organism evidence="3 4">
    <name type="scientific">Pseudodesulfovibrio nedwellii</name>
    <dbReference type="NCBI Taxonomy" id="2973072"/>
    <lineage>
        <taxon>Bacteria</taxon>
        <taxon>Pseudomonadati</taxon>
        <taxon>Thermodesulfobacteriota</taxon>
        <taxon>Desulfovibrionia</taxon>
        <taxon>Desulfovibrionales</taxon>
        <taxon>Desulfovibrionaceae</taxon>
    </lineage>
</organism>
<feature type="domain" description="Isochorismatase-like" evidence="2">
    <location>
        <begin position="15"/>
        <end position="195"/>
    </location>
</feature>
<reference evidence="3 4" key="1">
    <citation type="submission" date="2022-08" db="EMBL/GenBank/DDBJ databases">
        <title>Genome Sequence of the sulphate-reducing bacterium, Pseudodesulfovibrio sp. SYK.</title>
        <authorList>
            <person name="Kondo R."/>
            <person name="Kataoka T."/>
        </authorList>
    </citation>
    <scope>NUCLEOTIDE SEQUENCE [LARGE SCALE GENOMIC DNA]</scope>
    <source>
        <strain evidence="3 4">SYK</strain>
    </source>
</reference>
<sequence>MLQQDPHTCPTFDSCALIVIDMQNDFVQPEGTASRPEALEILPQTITLIETFRKAHKHIAHVMRLYNQNGQKAEPCRRAQLENGTEFVIPDTWGAQIADGLLPKGTVIDHEVLQWGTPISISAKECVLYKQSWSAFYKTQLEWYLLEAPAKTVIVTGTWFANCVRQTIYDAMSCHLRVVAVHDCIAGITDKDCADLEKVGCSVLTAKEIAAQLK</sequence>
<accession>A0ABN6S8T4</accession>
<dbReference type="Proteomes" id="UP001317742">
    <property type="component" value="Chromosome"/>
</dbReference>
<gene>
    <name evidence="3" type="ORF">SYK_26010</name>
</gene>